<protein>
    <submittedName>
        <fullName evidence="6">Creatininase family protein</fullName>
    </submittedName>
</protein>
<evidence type="ECO:0000313" key="6">
    <source>
        <dbReference type="EMBL" id="NBH60567.1"/>
    </source>
</evidence>
<keyword evidence="4" id="KW-0862">Zinc</keyword>
<gene>
    <name evidence="6" type="ORF">D0435_02615</name>
</gene>
<dbReference type="GO" id="GO:0046872">
    <property type="term" value="F:metal ion binding"/>
    <property type="evidence" value="ECO:0007669"/>
    <property type="project" value="UniProtKB-KW"/>
</dbReference>
<dbReference type="InterPro" id="IPR024087">
    <property type="entry name" value="Creatininase-like_sf"/>
</dbReference>
<evidence type="ECO:0000256" key="4">
    <source>
        <dbReference type="ARBA" id="ARBA00022833"/>
    </source>
</evidence>
<dbReference type="InterPro" id="IPR003785">
    <property type="entry name" value="Creatininase/forma_Hydrolase"/>
</dbReference>
<evidence type="ECO:0000256" key="3">
    <source>
        <dbReference type="ARBA" id="ARBA00022801"/>
    </source>
</evidence>
<dbReference type="Pfam" id="PF02633">
    <property type="entry name" value="Creatininase"/>
    <property type="match status" value="1"/>
</dbReference>
<evidence type="ECO:0000313" key="7">
    <source>
        <dbReference type="Proteomes" id="UP000446866"/>
    </source>
</evidence>
<evidence type="ECO:0000256" key="5">
    <source>
        <dbReference type="ARBA" id="ARBA00024029"/>
    </source>
</evidence>
<comment type="cofactor">
    <cofactor evidence="1">
        <name>Zn(2+)</name>
        <dbReference type="ChEBI" id="CHEBI:29105"/>
    </cofactor>
</comment>
<dbReference type="EMBL" id="QXWK01000003">
    <property type="protein sequence ID" value="NBH60567.1"/>
    <property type="molecule type" value="Genomic_DNA"/>
</dbReference>
<organism evidence="6 7">
    <name type="scientific">Anaerotruncus colihominis</name>
    <dbReference type="NCBI Taxonomy" id="169435"/>
    <lineage>
        <taxon>Bacteria</taxon>
        <taxon>Bacillati</taxon>
        <taxon>Bacillota</taxon>
        <taxon>Clostridia</taxon>
        <taxon>Eubacteriales</taxon>
        <taxon>Oscillospiraceae</taxon>
        <taxon>Anaerotruncus</taxon>
    </lineage>
</organism>
<comment type="caution">
    <text evidence="6">The sequence shown here is derived from an EMBL/GenBank/DDBJ whole genome shotgun (WGS) entry which is preliminary data.</text>
</comment>
<dbReference type="PANTHER" id="PTHR35005">
    <property type="entry name" value="3-DEHYDRO-SCYLLO-INOSOSE HYDROLASE"/>
    <property type="match status" value="1"/>
</dbReference>
<keyword evidence="7" id="KW-1185">Reference proteome</keyword>
<keyword evidence="3" id="KW-0378">Hydrolase</keyword>
<dbReference type="SUPFAM" id="SSF102215">
    <property type="entry name" value="Creatininase"/>
    <property type="match status" value="1"/>
</dbReference>
<dbReference type="GO" id="GO:0009231">
    <property type="term" value="P:riboflavin biosynthetic process"/>
    <property type="evidence" value="ECO:0007669"/>
    <property type="project" value="TreeGrafter"/>
</dbReference>
<evidence type="ECO:0000256" key="2">
    <source>
        <dbReference type="ARBA" id="ARBA00022723"/>
    </source>
</evidence>
<keyword evidence="2" id="KW-0479">Metal-binding</keyword>
<proteinExistence type="inferred from homology"/>
<name>A0A845QIP9_9FIRM</name>
<sequence length="257" mass="28385">MRTYYLEEMTWPEIEKALAEGYKTVVIFSGAVEQHGPHLPEATDAIRAHAEAGDFAKRLGKALAAPVIRPGVSDPHMPFPGSITLRAETYMMIIEDYIDSYLKHGFDTFVLASTHGGNMPAMEEAAVRCREKHPEAAIVTGCSMADVMQMLAEAEKNEGLPKGVCGGHSCEFETSMMLAVSDLVQMDKAEAGFMGGLTEEVSDKMNTEGLRAVSANGIMGDPTGATRERGMRFFETMQQLQLKIIKEKLERERKYLW</sequence>
<evidence type="ECO:0000256" key="1">
    <source>
        <dbReference type="ARBA" id="ARBA00001947"/>
    </source>
</evidence>
<dbReference type="RefSeq" id="WP_160200866.1">
    <property type="nucleotide sequence ID" value="NZ_QXWK01000003.1"/>
</dbReference>
<reference evidence="6 7" key="1">
    <citation type="submission" date="2018-08" db="EMBL/GenBank/DDBJ databases">
        <title>Murine metabolic-syndrome-specific gut microbial biobank.</title>
        <authorList>
            <person name="Liu C."/>
        </authorList>
    </citation>
    <scope>NUCLEOTIDE SEQUENCE [LARGE SCALE GENOMIC DNA]</scope>
    <source>
        <strain evidence="6 7">28</strain>
    </source>
</reference>
<accession>A0A845QIP9</accession>
<comment type="similarity">
    <text evidence="5">Belongs to the creatininase superfamily.</text>
</comment>
<dbReference type="PANTHER" id="PTHR35005:SF1">
    <property type="entry name" value="2-AMINO-5-FORMYLAMINO-6-RIBOSYLAMINOPYRIMIDIN-4(3H)-ONE 5'-MONOPHOSPHATE DEFORMYLASE"/>
    <property type="match status" value="1"/>
</dbReference>
<dbReference type="Gene3D" id="3.40.50.10310">
    <property type="entry name" value="Creatininase"/>
    <property type="match status" value="1"/>
</dbReference>
<dbReference type="AlphaFoldDB" id="A0A845QIP9"/>
<dbReference type="Proteomes" id="UP000446866">
    <property type="component" value="Unassembled WGS sequence"/>
</dbReference>
<dbReference type="GO" id="GO:0016811">
    <property type="term" value="F:hydrolase activity, acting on carbon-nitrogen (but not peptide) bonds, in linear amides"/>
    <property type="evidence" value="ECO:0007669"/>
    <property type="project" value="TreeGrafter"/>
</dbReference>